<dbReference type="InterPro" id="IPR004155">
    <property type="entry name" value="PBS_lyase_HEAT"/>
</dbReference>
<evidence type="ECO:0000313" key="2">
    <source>
        <dbReference type="Proteomes" id="UP000316095"/>
    </source>
</evidence>
<dbReference type="InterPro" id="IPR011989">
    <property type="entry name" value="ARM-like"/>
</dbReference>
<gene>
    <name evidence="1" type="ORF">Pan54_52110</name>
</gene>
<name>A0A5C5XMR3_9PLAN</name>
<dbReference type="SUPFAM" id="SSF48371">
    <property type="entry name" value="ARM repeat"/>
    <property type="match status" value="1"/>
</dbReference>
<accession>A0A5C5XMR3</accession>
<sequence length="410" mass="46604">MLVMFSLPFAVRADLVRLKQGGELRGKIVTNVNEIGYRVSVRTVTGAVITVHKNDVEFETRRPLSYETYELKSRLVPDTVEAQWELAEWCREQRLKRQQEIHLKKMLALDPTHEIAHRLLGHVERDGKWASLEEHMLDQGYVRYRGRYITPEEKLLLEHSQEERERQNEWMAKASLWASWLTGRIDKQREIALENFRTIDDPLAIPGLQRHLGEQENRNLRNLYIETLSQINDSSAISALVRMGVFDGDRGLRLRAIEKIPENQTFLAVTEFVQHLRDSQNVVVRRAATGLKTLGSSKAVPQLIDALVTNHSYRIKVPNPTTGVSMGPGGSVSSGGRGSLLPPDIEAALLTGAMSPDNIILPPGPQSFHWETVNIAQQNPEVLEALRSLTEVDFGFDERTWKLWLLSQNT</sequence>
<keyword evidence="2" id="KW-1185">Reference proteome</keyword>
<dbReference type="EMBL" id="SJPG01000001">
    <property type="protein sequence ID" value="TWT64447.1"/>
    <property type="molecule type" value="Genomic_DNA"/>
</dbReference>
<dbReference type="Pfam" id="PF03130">
    <property type="entry name" value="HEAT_PBS"/>
    <property type="match status" value="1"/>
</dbReference>
<protein>
    <recommendedName>
        <fullName evidence="3">HEAT repeat protein</fullName>
    </recommendedName>
</protein>
<comment type="caution">
    <text evidence="1">The sequence shown here is derived from an EMBL/GenBank/DDBJ whole genome shotgun (WGS) entry which is preliminary data.</text>
</comment>
<proteinExistence type="predicted"/>
<dbReference type="Proteomes" id="UP000316095">
    <property type="component" value="Unassembled WGS sequence"/>
</dbReference>
<organism evidence="1 2">
    <name type="scientific">Rubinisphaera italica</name>
    <dbReference type="NCBI Taxonomy" id="2527969"/>
    <lineage>
        <taxon>Bacteria</taxon>
        <taxon>Pseudomonadati</taxon>
        <taxon>Planctomycetota</taxon>
        <taxon>Planctomycetia</taxon>
        <taxon>Planctomycetales</taxon>
        <taxon>Planctomycetaceae</taxon>
        <taxon>Rubinisphaera</taxon>
    </lineage>
</organism>
<dbReference type="Gene3D" id="1.25.10.10">
    <property type="entry name" value="Leucine-rich Repeat Variant"/>
    <property type="match status" value="1"/>
</dbReference>
<dbReference type="InterPro" id="IPR016024">
    <property type="entry name" value="ARM-type_fold"/>
</dbReference>
<reference evidence="1 2" key="1">
    <citation type="submission" date="2019-02" db="EMBL/GenBank/DDBJ databases">
        <title>Deep-cultivation of Planctomycetes and their phenomic and genomic characterization uncovers novel biology.</title>
        <authorList>
            <person name="Wiegand S."/>
            <person name="Jogler M."/>
            <person name="Boedeker C."/>
            <person name="Pinto D."/>
            <person name="Vollmers J."/>
            <person name="Rivas-Marin E."/>
            <person name="Kohn T."/>
            <person name="Peeters S.H."/>
            <person name="Heuer A."/>
            <person name="Rast P."/>
            <person name="Oberbeckmann S."/>
            <person name="Bunk B."/>
            <person name="Jeske O."/>
            <person name="Meyerdierks A."/>
            <person name="Storesund J.E."/>
            <person name="Kallscheuer N."/>
            <person name="Luecker S."/>
            <person name="Lage O.M."/>
            <person name="Pohl T."/>
            <person name="Merkel B.J."/>
            <person name="Hornburger P."/>
            <person name="Mueller R.-W."/>
            <person name="Bruemmer F."/>
            <person name="Labrenz M."/>
            <person name="Spormann A.M."/>
            <person name="Op Den Camp H."/>
            <person name="Overmann J."/>
            <person name="Amann R."/>
            <person name="Jetten M.S.M."/>
            <person name="Mascher T."/>
            <person name="Medema M.H."/>
            <person name="Devos D.P."/>
            <person name="Kaster A.-K."/>
            <person name="Ovreas L."/>
            <person name="Rohde M."/>
            <person name="Galperin M.Y."/>
            <person name="Jogler C."/>
        </authorList>
    </citation>
    <scope>NUCLEOTIDE SEQUENCE [LARGE SCALE GENOMIC DNA]</scope>
    <source>
        <strain evidence="1 2">Pan54</strain>
    </source>
</reference>
<evidence type="ECO:0008006" key="3">
    <source>
        <dbReference type="Google" id="ProtNLM"/>
    </source>
</evidence>
<evidence type="ECO:0000313" key="1">
    <source>
        <dbReference type="EMBL" id="TWT64447.1"/>
    </source>
</evidence>
<dbReference type="AlphaFoldDB" id="A0A5C5XMR3"/>